<comment type="subcellular location">
    <subcellularLocation>
        <location evidence="1">Cytoplasm</location>
    </subcellularLocation>
</comment>
<evidence type="ECO:0000256" key="5">
    <source>
        <dbReference type="ARBA" id="ARBA00038253"/>
    </source>
</evidence>
<keyword evidence="11" id="KW-1185">Reference proteome</keyword>
<dbReference type="SMART" id="SM00421">
    <property type="entry name" value="HTH_LUXR"/>
    <property type="match status" value="1"/>
</dbReference>
<dbReference type="Proteomes" id="UP000624701">
    <property type="component" value="Unassembled WGS sequence"/>
</dbReference>
<dbReference type="SMART" id="SM00028">
    <property type="entry name" value="TPR"/>
    <property type="match status" value="5"/>
</dbReference>
<accession>A0ABQ2C1L3</accession>
<name>A0ABQ2C1L3_9FLAO</name>
<dbReference type="InterPro" id="IPR000792">
    <property type="entry name" value="Tscrpt_reg_LuxR_C"/>
</dbReference>
<reference evidence="11" key="1">
    <citation type="journal article" date="2019" name="Int. J. Syst. Evol. Microbiol.">
        <title>The Global Catalogue of Microorganisms (GCM) 10K type strain sequencing project: providing services to taxonomists for standard genome sequencing and annotation.</title>
        <authorList>
            <consortium name="The Broad Institute Genomics Platform"/>
            <consortium name="The Broad Institute Genome Sequencing Center for Infectious Disease"/>
            <person name="Wu L."/>
            <person name="Ma J."/>
        </authorList>
    </citation>
    <scope>NUCLEOTIDE SEQUENCE [LARGE SCALE GENOMIC DNA]</scope>
    <source>
        <strain evidence="11">CCM 8681</strain>
    </source>
</reference>
<comment type="caution">
    <text evidence="10">The sequence shown here is derived from an EMBL/GenBank/DDBJ whole genome shotgun (WGS) entry which is preliminary data.</text>
</comment>
<keyword evidence="2" id="KW-0963">Cytoplasm</keyword>
<organism evidence="10 11">
    <name type="scientific">Winogradskyella haliclonae</name>
    <dbReference type="NCBI Taxonomy" id="2048558"/>
    <lineage>
        <taxon>Bacteria</taxon>
        <taxon>Pseudomonadati</taxon>
        <taxon>Bacteroidota</taxon>
        <taxon>Flavobacteriia</taxon>
        <taxon>Flavobacteriales</taxon>
        <taxon>Flavobacteriaceae</taxon>
        <taxon>Winogradskyella</taxon>
    </lineage>
</organism>
<evidence type="ECO:0000256" key="3">
    <source>
        <dbReference type="ARBA" id="ARBA00022737"/>
    </source>
</evidence>
<dbReference type="SUPFAM" id="SSF46894">
    <property type="entry name" value="C-terminal effector domain of the bipartite response regulators"/>
    <property type="match status" value="1"/>
</dbReference>
<dbReference type="Pfam" id="PF13424">
    <property type="entry name" value="TPR_12"/>
    <property type="match status" value="1"/>
</dbReference>
<gene>
    <name evidence="10" type="ORF">GCM10011444_24240</name>
</gene>
<dbReference type="InterPro" id="IPR036388">
    <property type="entry name" value="WH-like_DNA-bd_sf"/>
</dbReference>
<dbReference type="EMBL" id="BMDQ01000003">
    <property type="protein sequence ID" value="GGI58115.1"/>
    <property type="molecule type" value="Genomic_DNA"/>
</dbReference>
<evidence type="ECO:0000259" key="9">
    <source>
        <dbReference type="SMART" id="SM00421"/>
    </source>
</evidence>
<dbReference type="PROSITE" id="PS50005">
    <property type="entry name" value="TPR"/>
    <property type="match status" value="1"/>
</dbReference>
<sequence>MNQKLEHMPRTKTIFNMSTPLIKSIRFIMLIVVIVSSKLHSQNEKRVDSLLTVLKQQKDTVKINTYTQLFIEHINVDPEIAKKYLDAEMKLAEAIKNKEFIARTKINYAVYLFNKSKFKESIDVLDKLLIEFDELDNDYYKTVVLVNKGNALRELGFYEKALEAHIESLKIKEAINADKESIAISYWNIGNLQDDVGRTEDAIAYYKKSKILFKELNSESDTIILNIMIAEDLSKIEKIQDAIPLYKDAVNFFKKYNAKQDLAKIYQYLGKSYTEYDSLDVSLNYFQKALAINKDYSQEAYVGLDLRQIGEIYMKKNQPNKAIPYFKESLDISNSLSLKDEISKNHESLARAKAFVNNYKEAYTHLVSHKTISEELLNAENIERMNELEVKYKTEKKEKDLLLKENEIQLLEERKQKAENQRLFFIITAFGILLFAISFIYGLKQKMKRNKIEREKLDSDLEFKEKQLTTHALHLAHKNEVLLNLKEQLKSIKSQSNNSRGFQNIINNINLDINNDNNWEQFKSYFEDVHKNFNSKIMKTYPEVSNNDLRLMSLLKMNLSSKEIANILNISTEGVKKARYRLRKKLNLSTEESLQELIISI</sequence>
<dbReference type="Gene3D" id="1.25.40.10">
    <property type="entry name" value="Tetratricopeptide repeat domain"/>
    <property type="match status" value="2"/>
</dbReference>
<dbReference type="InterPro" id="IPR016032">
    <property type="entry name" value="Sig_transdc_resp-reg_C-effctor"/>
</dbReference>
<keyword evidence="8" id="KW-1133">Transmembrane helix</keyword>
<evidence type="ECO:0000256" key="6">
    <source>
        <dbReference type="PROSITE-ProRule" id="PRU00339"/>
    </source>
</evidence>
<dbReference type="Pfam" id="PF13181">
    <property type="entry name" value="TPR_8"/>
    <property type="match status" value="1"/>
</dbReference>
<feature type="transmembrane region" description="Helical" evidence="8">
    <location>
        <begin position="423"/>
        <end position="443"/>
    </location>
</feature>
<feature type="coiled-coil region" evidence="7">
    <location>
        <begin position="447"/>
        <end position="495"/>
    </location>
</feature>
<dbReference type="InterPro" id="IPR051476">
    <property type="entry name" value="Bac_ResReg_Asp_Phosphatase"/>
</dbReference>
<feature type="repeat" description="TPR" evidence="6">
    <location>
        <begin position="263"/>
        <end position="296"/>
    </location>
</feature>
<evidence type="ECO:0000256" key="7">
    <source>
        <dbReference type="SAM" id="Coils"/>
    </source>
</evidence>
<dbReference type="Gene3D" id="1.10.10.10">
    <property type="entry name" value="Winged helix-like DNA-binding domain superfamily/Winged helix DNA-binding domain"/>
    <property type="match status" value="1"/>
</dbReference>
<evidence type="ECO:0000256" key="4">
    <source>
        <dbReference type="ARBA" id="ARBA00022803"/>
    </source>
</evidence>
<evidence type="ECO:0000256" key="8">
    <source>
        <dbReference type="SAM" id="Phobius"/>
    </source>
</evidence>
<keyword evidence="3" id="KW-0677">Repeat</keyword>
<protein>
    <recommendedName>
        <fullName evidence="9">HTH luxR-type domain-containing protein</fullName>
    </recommendedName>
</protein>
<dbReference type="PANTHER" id="PTHR46630">
    <property type="entry name" value="TETRATRICOPEPTIDE REPEAT PROTEIN 29"/>
    <property type="match status" value="1"/>
</dbReference>
<evidence type="ECO:0000256" key="2">
    <source>
        <dbReference type="ARBA" id="ARBA00022490"/>
    </source>
</evidence>
<feature type="coiled-coil region" evidence="7">
    <location>
        <begin position="378"/>
        <end position="421"/>
    </location>
</feature>
<feature type="domain" description="HTH luxR-type" evidence="9">
    <location>
        <begin position="541"/>
        <end position="598"/>
    </location>
</feature>
<keyword evidence="4 6" id="KW-0802">TPR repeat</keyword>
<proteinExistence type="inferred from homology"/>
<evidence type="ECO:0000313" key="11">
    <source>
        <dbReference type="Proteomes" id="UP000624701"/>
    </source>
</evidence>
<dbReference type="PANTHER" id="PTHR46630:SF1">
    <property type="entry name" value="TETRATRICOPEPTIDE REPEAT PROTEIN 29"/>
    <property type="match status" value="1"/>
</dbReference>
<keyword evidence="8" id="KW-0472">Membrane</keyword>
<keyword evidence="7" id="KW-0175">Coiled coil</keyword>
<dbReference type="InterPro" id="IPR019734">
    <property type="entry name" value="TPR_rpt"/>
</dbReference>
<feature type="transmembrane region" description="Helical" evidence="8">
    <location>
        <begin position="21"/>
        <end position="39"/>
    </location>
</feature>
<dbReference type="InterPro" id="IPR011990">
    <property type="entry name" value="TPR-like_helical_dom_sf"/>
</dbReference>
<dbReference type="SUPFAM" id="SSF48452">
    <property type="entry name" value="TPR-like"/>
    <property type="match status" value="2"/>
</dbReference>
<evidence type="ECO:0000256" key="1">
    <source>
        <dbReference type="ARBA" id="ARBA00004496"/>
    </source>
</evidence>
<comment type="similarity">
    <text evidence="5">Belongs to the Rap family.</text>
</comment>
<keyword evidence="8" id="KW-0812">Transmembrane</keyword>
<evidence type="ECO:0000313" key="10">
    <source>
        <dbReference type="EMBL" id="GGI58115.1"/>
    </source>
</evidence>